<feature type="domain" description="Cytochrome b561" evidence="12">
    <location>
        <begin position="1"/>
        <end position="185"/>
    </location>
</feature>
<evidence type="ECO:0000256" key="8">
    <source>
        <dbReference type="ARBA" id="ARBA00022989"/>
    </source>
</evidence>
<evidence type="ECO:0000256" key="7">
    <source>
        <dbReference type="ARBA" id="ARBA00022982"/>
    </source>
</evidence>
<dbReference type="PROSITE" id="PS50939">
    <property type="entry name" value="CYTOCHROME_B561"/>
    <property type="match status" value="1"/>
</dbReference>
<dbReference type="GO" id="GO:0020037">
    <property type="term" value="F:heme binding"/>
    <property type="evidence" value="ECO:0007669"/>
    <property type="project" value="TreeGrafter"/>
</dbReference>
<keyword evidence="10 11" id="KW-0472">Membrane</keyword>
<dbReference type="Proteomes" id="UP000249390">
    <property type="component" value="Unassembled WGS sequence"/>
</dbReference>
<feature type="transmembrane region" description="Helical" evidence="11">
    <location>
        <begin position="58"/>
        <end position="78"/>
    </location>
</feature>
<keyword evidence="7" id="KW-0249">Electron transport</keyword>
<evidence type="ECO:0000259" key="12">
    <source>
        <dbReference type="PROSITE" id="PS50939"/>
    </source>
</evidence>
<evidence type="ECO:0000256" key="4">
    <source>
        <dbReference type="ARBA" id="ARBA00022617"/>
    </source>
</evidence>
<evidence type="ECO:0000256" key="1">
    <source>
        <dbReference type="ARBA" id="ARBA00001970"/>
    </source>
</evidence>
<dbReference type="Gene3D" id="1.20.120.1770">
    <property type="match status" value="1"/>
</dbReference>
<gene>
    <name evidence="13" type="ORF">DM860_003469</name>
</gene>
<dbReference type="CDD" id="cd08760">
    <property type="entry name" value="Cyt_b561_FRRS1_like"/>
    <property type="match status" value="1"/>
</dbReference>
<proteinExistence type="predicted"/>
<evidence type="ECO:0000256" key="3">
    <source>
        <dbReference type="ARBA" id="ARBA00022448"/>
    </source>
</evidence>
<reference evidence="13 14" key="1">
    <citation type="submission" date="2018-06" db="EMBL/GenBank/DDBJ databases">
        <title>The Genome of Cuscuta australis (Dodder) Provides Insight into the Evolution of Plant Parasitism.</title>
        <authorList>
            <person name="Liu H."/>
        </authorList>
    </citation>
    <scope>NUCLEOTIDE SEQUENCE [LARGE SCALE GENOMIC DNA]</scope>
    <source>
        <strain evidence="14">cv. Yunnan</strain>
        <tissue evidence="13">Vines</tissue>
    </source>
</reference>
<keyword evidence="14" id="KW-1185">Reference proteome</keyword>
<feature type="transmembrane region" description="Helical" evidence="11">
    <location>
        <begin position="157"/>
        <end position="177"/>
    </location>
</feature>
<keyword evidence="9" id="KW-0408">Iron</keyword>
<evidence type="ECO:0000256" key="6">
    <source>
        <dbReference type="ARBA" id="ARBA00022723"/>
    </source>
</evidence>
<keyword evidence="6" id="KW-0479">Metal-binding</keyword>
<evidence type="ECO:0000256" key="11">
    <source>
        <dbReference type="SAM" id="Phobius"/>
    </source>
</evidence>
<dbReference type="AlphaFoldDB" id="A0A328DHP4"/>
<evidence type="ECO:0000256" key="2">
    <source>
        <dbReference type="ARBA" id="ARBA00004141"/>
    </source>
</evidence>
<comment type="subcellular location">
    <subcellularLocation>
        <location evidence="2">Membrane</location>
        <topology evidence="2">Multi-pass membrane protein</topology>
    </subcellularLocation>
</comment>
<dbReference type="PANTHER" id="PTHR15422">
    <property type="entry name" value="OS05G0565100 PROTEIN"/>
    <property type="match status" value="1"/>
</dbReference>
<dbReference type="GO" id="GO:0140575">
    <property type="term" value="F:transmembrane monodehydroascorbate reductase activity"/>
    <property type="evidence" value="ECO:0007669"/>
    <property type="project" value="InterPro"/>
</dbReference>
<keyword evidence="3" id="KW-0813">Transport</keyword>
<dbReference type="InterPro" id="IPR006593">
    <property type="entry name" value="Cyt_b561/ferric_Rdtase_TM"/>
</dbReference>
<keyword evidence="8 11" id="KW-1133">Transmembrane helix</keyword>
<sequence length="244" mass="27425">MVCALVKVEAGRAIDIAIHGIMLWASMGLLLPAGILAIRLSTLMEECDSKKKPRVALFYVHAILQVVSVVVATAGAVLSIKSFENRFNNIHQRIGLALHIAIYVQFGMGFFRPKRGRKWRSVWYFFHWLLGTTISLAGVINTYTGLRAYHEKTSKSISLWVMIFTAQVSFMGFFYLFQDKWEYIKKQGDMVVGNEPNATAVVATTTTAICEVVVHAAETYRRSNALGTYFSRSKALKKLFQQTS</sequence>
<evidence type="ECO:0000313" key="14">
    <source>
        <dbReference type="Proteomes" id="UP000249390"/>
    </source>
</evidence>
<name>A0A328DHP4_9ASTE</name>
<protein>
    <recommendedName>
        <fullName evidence="12">Cytochrome b561 domain-containing protein</fullName>
    </recommendedName>
</protein>
<comment type="cofactor">
    <cofactor evidence="1">
        <name>heme b</name>
        <dbReference type="ChEBI" id="CHEBI:60344"/>
    </cofactor>
</comment>
<dbReference type="Pfam" id="PF03188">
    <property type="entry name" value="Cytochrom_B561"/>
    <property type="match status" value="1"/>
</dbReference>
<feature type="transmembrane region" description="Helical" evidence="11">
    <location>
        <begin position="123"/>
        <end position="145"/>
    </location>
</feature>
<feature type="transmembrane region" description="Helical" evidence="11">
    <location>
        <begin position="90"/>
        <end position="111"/>
    </location>
</feature>
<accession>A0A328DHP4</accession>
<comment type="caution">
    <text evidence="13">The sequence shown here is derived from an EMBL/GenBank/DDBJ whole genome shotgun (WGS) entry which is preliminary data.</text>
</comment>
<keyword evidence="5 11" id="KW-0812">Transmembrane</keyword>
<keyword evidence="4" id="KW-0349">Heme</keyword>
<organism evidence="13 14">
    <name type="scientific">Cuscuta australis</name>
    <dbReference type="NCBI Taxonomy" id="267555"/>
    <lineage>
        <taxon>Eukaryota</taxon>
        <taxon>Viridiplantae</taxon>
        <taxon>Streptophyta</taxon>
        <taxon>Embryophyta</taxon>
        <taxon>Tracheophyta</taxon>
        <taxon>Spermatophyta</taxon>
        <taxon>Magnoliopsida</taxon>
        <taxon>eudicotyledons</taxon>
        <taxon>Gunneridae</taxon>
        <taxon>Pentapetalae</taxon>
        <taxon>asterids</taxon>
        <taxon>lamiids</taxon>
        <taxon>Solanales</taxon>
        <taxon>Convolvulaceae</taxon>
        <taxon>Cuscuteae</taxon>
        <taxon>Cuscuta</taxon>
        <taxon>Cuscuta subgen. Grammica</taxon>
        <taxon>Cuscuta sect. Cleistogrammica</taxon>
    </lineage>
</organism>
<evidence type="ECO:0000313" key="13">
    <source>
        <dbReference type="EMBL" id="RAL44710.1"/>
    </source>
</evidence>
<evidence type="ECO:0000256" key="9">
    <source>
        <dbReference type="ARBA" id="ARBA00023004"/>
    </source>
</evidence>
<feature type="transmembrane region" description="Helical" evidence="11">
    <location>
        <begin position="16"/>
        <end position="38"/>
    </location>
</feature>
<dbReference type="GO" id="GO:0016020">
    <property type="term" value="C:membrane"/>
    <property type="evidence" value="ECO:0007669"/>
    <property type="project" value="UniProtKB-SubCell"/>
</dbReference>
<evidence type="ECO:0000256" key="10">
    <source>
        <dbReference type="ARBA" id="ARBA00023136"/>
    </source>
</evidence>
<dbReference type="InterPro" id="IPR045150">
    <property type="entry name" value="CYB561D1/2"/>
</dbReference>
<dbReference type="SMART" id="SM00665">
    <property type="entry name" value="B561"/>
    <property type="match status" value="1"/>
</dbReference>
<evidence type="ECO:0000256" key="5">
    <source>
        <dbReference type="ARBA" id="ARBA00022692"/>
    </source>
</evidence>
<dbReference type="PANTHER" id="PTHR15422:SF24">
    <property type="entry name" value="DOMON RELATED DOMAIN-CONTAINING PROTEIN"/>
    <property type="match status" value="1"/>
</dbReference>
<dbReference type="GO" id="GO:0046872">
    <property type="term" value="F:metal ion binding"/>
    <property type="evidence" value="ECO:0007669"/>
    <property type="project" value="UniProtKB-KW"/>
</dbReference>
<dbReference type="EMBL" id="NQVE01000142">
    <property type="protein sequence ID" value="RAL44710.1"/>
    <property type="molecule type" value="Genomic_DNA"/>
</dbReference>